<dbReference type="Proteomes" id="UP001337681">
    <property type="component" value="Unassembled WGS sequence"/>
</dbReference>
<dbReference type="Pfam" id="PF00593">
    <property type="entry name" value="TonB_dep_Rec_b-barrel"/>
    <property type="match status" value="1"/>
</dbReference>
<evidence type="ECO:0000256" key="7">
    <source>
        <dbReference type="ARBA" id="ARBA00023136"/>
    </source>
</evidence>
<dbReference type="Gene3D" id="2.170.130.10">
    <property type="entry name" value="TonB-dependent receptor, plug domain"/>
    <property type="match status" value="1"/>
</dbReference>
<comment type="subcellular location">
    <subcellularLocation>
        <location evidence="1 10">Cell outer membrane</location>
        <topology evidence="1 10">Multi-pass membrane protein</topology>
    </subcellularLocation>
</comment>
<dbReference type="RefSeq" id="WP_330144800.1">
    <property type="nucleotide sequence ID" value="NZ_JAZDQU010000001.1"/>
</dbReference>
<dbReference type="Gene3D" id="2.60.40.1120">
    <property type="entry name" value="Carboxypeptidase-like, regulatory domain"/>
    <property type="match status" value="1"/>
</dbReference>
<dbReference type="Gene3D" id="2.40.170.20">
    <property type="entry name" value="TonB-dependent receptor, beta-barrel domain"/>
    <property type="match status" value="1"/>
</dbReference>
<evidence type="ECO:0000259" key="13">
    <source>
        <dbReference type="Pfam" id="PF00593"/>
    </source>
</evidence>
<feature type="domain" description="TonB-dependent receptor plug" evidence="14">
    <location>
        <begin position="122"/>
        <end position="230"/>
    </location>
</feature>
<keyword evidence="5 12" id="KW-0732">Signal</keyword>
<evidence type="ECO:0000256" key="12">
    <source>
        <dbReference type="SAM" id="SignalP"/>
    </source>
</evidence>
<keyword evidence="8 15" id="KW-0675">Receptor</keyword>
<feature type="signal peptide" evidence="12">
    <location>
        <begin position="1"/>
        <end position="24"/>
    </location>
</feature>
<evidence type="ECO:0000259" key="14">
    <source>
        <dbReference type="Pfam" id="PF07715"/>
    </source>
</evidence>
<dbReference type="InterPro" id="IPR037066">
    <property type="entry name" value="Plug_dom_sf"/>
</dbReference>
<proteinExistence type="inferred from homology"/>
<evidence type="ECO:0000256" key="9">
    <source>
        <dbReference type="ARBA" id="ARBA00023237"/>
    </source>
</evidence>
<dbReference type="InterPro" id="IPR008969">
    <property type="entry name" value="CarboxyPept-like_regulatory"/>
</dbReference>
<reference evidence="15 16" key="1">
    <citation type="submission" date="2024-01" db="EMBL/GenBank/DDBJ databases">
        <title>Pedobacter sp. nov., isolated from oil-contaminated soil.</title>
        <authorList>
            <person name="Le N.T.T."/>
        </authorList>
    </citation>
    <scope>NUCLEOTIDE SEQUENCE [LARGE SCALE GENOMIC DNA]</scope>
    <source>
        <strain evidence="15 16">VNH31</strain>
    </source>
</reference>
<dbReference type="InterPro" id="IPR012910">
    <property type="entry name" value="Plug_dom"/>
</dbReference>
<protein>
    <submittedName>
        <fullName evidence="15">TonB-dependent receptor</fullName>
    </submittedName>
</protein>
<dbReference type="PANTHER" id="PTHR30069:SF29">
    <property type="entry name" value="HEMOGLOBIN AND HEMOGLOBIN-HAPTOGLOBIN-BINDING PROTEIN 1-RELATED"/>
    <property type="match status" value="1"/>
</dbReference>
<keyword evidence="4 10" id="KW-0812">Transmembrane</keyword>
<evidence type="ECO:0000256" key="3">
    <source>
        <dbReference type="ARBA" id="ARBA00022452"/>
    </source>
</evidence>
<dbReference type="SUPFAM" id="SSF56935">
    <property type="entry name" value="Porins"/>
    <property type="match status" value="1"/>
</dbReference>
<evidence type="ECO:0000256" key="6">
    <source>
        <dbReference type="ARBA" id="ARBA00023077"/>
    </source>
</evidence>
<evidence type="ECO:0000256" key="2">
    <source>
        <dbReference type="ARBA" id="ARBA00022448"/>
    </source>
</evidence>
<feature type="chain" id="PRO_5046906041" evidence="12">
    <location>
        <begin position="25"/>
        <end position="962"/>
    </location>
</feature>
<dbReference type="InterPro" id="IPR036942">
    <property type="entry name" value="Beta-barrel_TonB_sf"/>
</dbReference>
<dbReference type="Pfam" id="PF07715">
    <property type="entry name" value="Plug"/>
    <property type="match status" value="1"/>
</dbReference>
<dbReference type="InterPro" id="IPR000531">
    <property type="entry name" value="Beta-barrel_TonB"/>
</dbReference>
<evidence type="ECO:0000256" key="8">
    <source>
        <dbReference type="ARBA" id="ARBA00023170"/>
    </source>
</evidence>
<dbReference type="PANTHER" id="PTHR30069">
    <property type="entry name" value="TONB-DEPENDENT OUTER MEMBRANE RECEPTOR"/>
    <property type="match status" value="1"/>
</dbReference>
<comment type="similarity">
    <text evidence="10 11">Belongs to the TonB-dependent receptor family.</text>
</comment>
<organism evidence="15 16">
    <name type="scientific">Pedobacter flavus</name>
    <dbReference type="NCBI Taxonomy" id="3113906"/>
    <lineage>
        <taxon>Bacteria</taxon>
        <taxon>Pseudomonadati</taxon>
        <taxon>Bacteroidota</taxon>
        <taxon>Sphingobacteriia</taxon>
        <taxon>Sphingobacteriales</taxon>
        <taxon>Sphingobacteriaceae</taxon>
        <taxon>Pedobacter</taxon>
    </lineage>
</organism>
<evidence type="ECO:0000313" key="15">
    <source>
        <dbReference type="EMBL" id="MEE1883875.1"/>
    </source>
</evidence>
<comment type="caution">
    <text evidence="15">The sequence shown here is derived from an EMBL/GenBank/DDBJ whole genome shotgun (WGS) entry which is preliminary data.</text>
</comment>
<accession>A0ABU7GY41</accession>
<keyword evidence="6 11" id="KW-0798">TonB box</keyword>
<feature type="domain" description="TonB-dependent receptor-like beta-barrel" evidence="13">
    <location>
        <begin position="495"/>
        <end position="933"/>
    </location>
</feature>
<gene>
    <name evidence="15" type="ORF">VRU49_00455</name>
</gene>
<dbReference type="SUPFAM" id="SSF49464">
    <property type="entry name" value="Carboxypeptidase regulatory domain-like"/>
    <property type="match status" value="1"/>
</dbReference>
<name>A0ABU7GY41_9SPHI</name>
<evidence type="ECO:0000313" key="16">
    <source>
        <dbReference type="Proteomes" id="UP001337681"/>
    </source>
</evidence>
<evidence type="ECO:0000256" key="11">
    <source>
        <dbReference type="RuleBase" id="RU003357"/>
    </source>
</evidence>
<dbReference type="Pfam" id="PF13715">
    <property type="entry name" value="CarbopepD_reg_2"/>
    <property type="match status" value="1"/>
</dbReference>
<evidence type="ECO:0000256" key="4">
    <source>
        <dbReference type="ARBA" id="ARBA00022692"/>
    </source>
</evidence>
<evidence type="ECO:0000256" key="1">
    <source>
        <dbReference type="ARBA" id="ARBA00004571"/>
    </source>
</evidence>
<evidence type="ECO:0000256" key="10">
    <source>
        <dbReference type="PROSITE-ProRule" id="PRU01360"/>
    </source>
</evidence>
<keyword evidence="3 10" id="KW-1134">Transmembrane beta strand</keyword>
<dbReference type="PROSITE" id="PS52016">
    <property type="entry name" value="TONB_DEPENDENT_REC_3"/>
    <property type="match status" value="1"/>
</dbReference>
<dbReference type="EMBL" id="JAZDQU010000001">
    <property type="protein sequence ID" value="MEE1883875.1"/>
    <property type="molecule type" value="Genomic_DNA"/>
</dbReference>
<keyword evidence="9 10" id="KW-0998">Cell outer membrane</keyword>
<dbReference type="InterPro" id="IPR039426">
    <property type="entry name" value="TonB-dep_rcpt-like"/>
</dbReference>
<keyword evidence="7 10" id="KW-0472">Membrane</keyword>
<keyword evidence="2 10" id="KW-0813">Transport</keyword>
<keyword evidence="16" id="KW-1185">Reference proteome</keyword>
<evidence type="ECO:0000256" key="5">
    <source>
        <dbReference type="ARBA" id="ARBA00022729"/>
    </source>
</evidence>
<sequence length="962" mass="104665">MKKILSKIVLMFFVVTCFFTNSYAQNITISGTVVDQTNTPIPGAGVAVKGKNIGASTDSDGKFNFSTTEKLPLTLVVTYIGYTSQEKVITDNTTGLVFRLESSTVLGQEVVVSASRTPERILESPVSIERMNISAIREAAAPSFYDAIQNIKGVEMSTQSLTFKSYNTRGFNANGNTRFNQLIDGMDNQAPGLNFSVGNIVGITELDVENVELLPGASSALYGAGGINGTLLMTSKDPFKYSGASFQYKTGLNHVNDNNVSAQPFNQVDARLAKSWNNKFGVKFAFSFLQAKDWYGTNYSNFDRSTNTPKSGTRASDPGYDGVNVYGDEVNSSILGVSKSVLNAFATSPTGAPAYAAFGNFISNGLTYNQIVSAINGNAAYAALRPALPYLGVQYSLAKNTTSNQIVSRTGYNEIDLVDYDTKSLKMSAGLYYNITDKIQLIGQANWGTGTTVYTGSDRYSLRNFNIGLYKLELKSDDFSIKAYTTQERSGDSYVSSILGSYLNEMTSGSATTWFPTYSIAYSTAKSQGATEEMAHAAARAQADANRALPGSASFNDKANKIKNTYISDSDFAKGIYGAKFRDKSNLYHVEGLYNLSKVFNNAVDFQVGASYRNFDLNSGGTLFADRNSEIDINEHAFFGQMGKAFGPLKLTVAGRFDKSKNFEGRFTPRVTGVLKVAKNSNIRASFQTGFRNPTTQNQYIDLAVGGGSQRLIGGLSSSIANYNLNTNKGFTEASYRSYMASVIASPTGTGNAALLQAYTFDSRGIRPESVVAYELGFKTLIGSRFLLDVYGYANEYKDFISSVNVYQLRGTSFVKFGVPVNVTDKVKSYGGALGVDYLINNYSITGNVSINKIGDLPNNYINDFNTPTVRYNLGFSNREVVKNIGYNVAYRWQDKFTWNSSFAGGEVPAFGTIDAQVNFKVPSINSMIKVGGSNILNKYYYTSYGNPEAGAMYYVSLAFNP</sequence>